<feature type="site" description="Part of a proton relay during catalysis" evidence="12 16">
    <location>
        <position position="52"/>
    </location>
</feature>
<dbReference type="AlphaFoldDB" id="A0A1G1XTB8"/>
<evidence type="ECO:0000256" key="2">
    <source>
        <dbReference type="ARBA" id="ARBA00005120"/>
    </source>
</evidence>
<comment type="caution">
    <text evidence="12">Was originally thought to be a dihydrodipicolinate synthase (DHDPS), catalyzing the condensation of (S)-aspartate-beta-semialdehyde [(S)-ASA] and pyruvate to dihydrodipicolinate (DHDP). However, it was shown in E.coli that the product of the enzymatic reaction is not dihydrodipicolinate but in fact (4S)-4-hydroxy-2,3,4,5-tetrahydro-(2S)-dipicolinic acid (HTPA), and that the consecutive dehydration reaction leading to DHDP is not spontaneous but catalyzed by DapB.</text>
</comment>
<dbReference type="EC" id="4.3.3.7" evidence="4 12"/>
<dbReference type="GO" id="GO:0005737">
    <property type="term" value="C:cytoplasm"/>
    <property type="evidence" value="ECO:0007669"/>
    <property type="project" value="UniProtKB-SubCell"/>
</dbReference>
<dbReference type="CDD" id="cd00950">
    <property type="entry name" value="DHDPS"/>
    <property type="match status" value="1"/>
</dbReference>
<sequence length="323" mass="34966">MFTAKNLAGCHVAMITPMTRDLPTPRIDWPRLFELTEQLIDAGVTGLLFAGTTGQSATLSHDEHVEVVLKGAAHAHWYAHEKGRSVQLLAGAGSNSTQEAIELSLRIAEQAPIEALLHVTGYYNNPPQEGLIAHFEAIADALAPRQIPIILYNVPGRTASNLAAETTIQLAAHPNIIGIKEASGDLTKVDQIVAATNPDDFRVVSGEDHLVYEIMRRGGTGVISASANRWPRQFQRLTELATAGQWEAAKELQEALLPCVKAVFAVKNPIPLACMFDTAVRLPLMELPRLNEATRQKALTAIETALAIEQFPCMETEAVSATS</sequence>
<gene>
    <name evidence="12" type="primary">dapA</name>
    <name evidence="17" type="ORF">A2731_02695</name>
</gene>
<dbReference type="PANTHER" id="PTHR12128:SF66">
    <property type="entry name" value="4-HYDROXY-2-OXOGLUTARATE ALDOLASE, MITOCHONDRIAL"/>
    <property type="match status" value="1"/>
</dbReference>
<feature type="site" description="L-lysine inhibitor binding" evidence="16">
    <location>
        <position position="99"/>
    </location>
</feature>
<feature type="site" description="L-lysine inhibitor binding" evidence="16">
    <location>
        <position position="122"/>
    </location>
</feature>
<evidence type="ECO:0000313" key="18">
    <source>
        <dbReference type="Proteomes" id="UP000176241"/>
    </source>
</evidence>
<evidence type="ECO:0000256" key="8">
    <source>
        <dbReference type="ARBA" id="ARBA00023154"/>
    </source>
</evidence>
<feature type="active site" description="Proton donor/acceptor" evidence="12 14">
    <location>
        <position position="152"/>
    </location>
</feature>
<evidence type="ECO:0000256" key="11">
    <source>
        <dbReference type="ARBA" id="ARBA00047836"/>
    </source>
</evidence>
<proteinExistence type="inferred from homology"/>
<evidence type="ECO:0000256" key="6">
    <source>
        <dbReference type="ARBA" id="ARBA00022605"/>
    </source>
</evidence>
<dbReference type="SUPFAM" id="SSF51569">
    <property type="entry name" value="Aldolase"/>
    <property type="match status" value="1"/>
</dbReference>
<name>A0A1G1XTB8_9BACT</name>
<dbReference type="GO" id="GO:0008840">
    <property type="term" value="F:4-hydroxy-tetrahydrodipicolinate synthase activity"/>
    <property type="evidence" value="ECO:0007669"/>
    <property type="project" value="UniProtKB-UniRule"/>
</dbReference>
<evidence type="ECO:0000313" key="17">
    <source>
        <dbReference type="EMBL" id="OGY43303.1"/>
    </source>
</evidence>
<dbReference type="SMART" id="SM01130">
    <property type="entry name" value="DHDPS"/>
    <property type="match status" value="1"/>
</dbReference>
<keyword evidence="7 12" id="KW-0220">Diaminopimelate biosynthesis</keyword>
<feature type="binding site" evidence="12 15">
    <location>
        <position position="53"/>
    </location>
    <ligand>
        <name>pyruvate</name>
        <dbReference type="ChEBI" id="CHEBI:15361"/>
    </ligand>
</feature>
<evidence type="ECO:0000256" key="5">
    <source>
        <dbReference type="ARBA" id="ARBA00022490"/>
    </source>
</evidence>
<keyword evidence="8 12" id="KW-0457">Lysine biosynthesis</keyword>
<dbReference type="PROSITE" id="PS00666">
    <property type="entry name" value="DHDPS_2"/>
    <property type="match status" value="1"/>
</dbReference>
<dbReference type="UniPathway" id="UPA00034">
    <property type="reaction ID" value="UER00017"/>
</dbReference>
<dbReference type="InterPro" id="IPR013785">
    <property type="entry name" value="Aldolase_TIM"/>
</dbReference>
<evidence type="ECO:0000256" key="9">
    <source>
        <dbReference type="ARBA" id="ARBA00023239"/>
    </source>
</evidence>
<evidence type="ECO:0000256" key="15">
    <source>
        <dbReference type="PIRSR" id="PIRSR001365-2"/>
    </source>
</evidence>
<dbReference type="InterPro" id="IPR020625">
    <property type="entry name" value="Schiff_base-form_aldolases_AS"/>
</dbReference>
<keyword evidence="10 12" id="KW-0704">Schiff base</keyword>
<feature type="site" description="Part of a proton relay during catalysis" evidence="12 16">
    <location>
        <position position="123"/>
    </location>
</feature>
<comment type="catalytic activity">
    <reaction evidence="11 12">
        <text>L-aspartate 4-semialdehyde + pyruvate = (2S,4S)-4-hydroxy-2,3,4,5-tetrahydrodipicolinate + H2O + H(+)</text>
        <dbReference type="Rhea" id="RHEA:34171"/>
        <dbReference type="ChEBI" id="CHEBI:15361"/>
        <dbReference type="ChEBI" id="CHEBI:15377"/>
        <dbReference type="ChEBI" id="CHEBI:15378"/>
        <dbReference type="ChEBI" id="CHEBI:67139"/>
        <dbReference type="ChEBI" id="CHEBI:537519"/>
        <dbReference type="EC" id="4.3.3.7"/>
    </reaction>
</comment>
<dbReference type="GO" id="GO:0009089">
    <property type="term" value="P:lysine biosynthetic process via diaminopimelate"/>
    <property type="evidence" value="ECO:0007669"/>
    <property type="project" value="UniProtKB-UniRule"/>
</dbReference>
<evidence type="ECO:0000256" key="16">
    <source>
        <dbReference type="PIRSR" id="PIRSR001365-3"/>
    </source>
</evidence>
<comment type="subunit">
    <text evidence="12">Homotetramer; dimer of dimers.</text>
</comment>
<evidence type="ECO:0000256" key="10">
    <source>
        <dbReference type="ARBA" id="ARBA00023270"/>
    </source>
</evidence>
<dbReference type="InterPro" id="IPR002220">
    <property type="entry name" value="DapA-like"/>
</dbReference>
<dbReference type="Gene3D" id="3.20.20.70">
    <property type="entry name" value="Aldolase class I"/>
    <property type="match status" value="1"/>
</dbReference>
<comment type="pathway">
    <text evidence="2 12">Amino-acid biosynthesis; L-lysine biosynthesis via DAP pathway; (S)-tetrahydrodipicolinate from L-aspartate: step 3/4.</text>
</comment>
<feature type="active site" description="Schiff-base intermediate with substrate" evidence="12 14">
    <location>
        <position position="180"/>
    </location>
</feature>
<comment type="caution">
    <text evidence="17">The sequence shown here is derived from an EMBL/GenBank/DDBJ whole genome shotgun (WGS) entry which is preliminary data.</text>
</comment>
<keyword evidence="6 12" id="KW-0028">Amino-acid biosynthesis</keyword>
<dbReference type="GO" id="GO:0019877">
    <property type="term" value="P:diaminopimelate biosynthetic process"/>
    <property type="evidence" value="ECO:0007669"/>
    <property type="project" value="UniProtKB-UniRule"/>
</dbReference>
<evidence type="ECO:0000256" key="7">
    <source>
        <dbReference type="ARBA" id="ARBA00022915"/>
    </source>
</evidence>
<dbReference type="Proteomes" id="UP000176241">
    <property type="component" value="Unassembled WGS sequence"/>
</dbReference>
<feature type="site" description="L-lysine inhibitor binding; via carbonyl oxygen" evidence="16">
    <location>
        <position position="57"/>
    </location>
</feature>
<protein>
    <recommendedName>
        <fullName evidence="4 12">4-hydroxy-tetrahydrodipicolinate synthase</fullName>
        <shortName evidence="12">HTPA synthase</shortName>
        <ecNumber evidence="4 12">4.3.3.7</ecNumber>
    </recommendedName>
</protein>
<dbReference type="NCBIfam" id="TIGR00674">
    <property type="entry name" value="dapA"/>
    <property type="match status" value="1"/>
</dbReference>
<keyword evidence="5 12" id="KW-0963">Cytoplasm</keyword>
<reference evidence="17 18" key="1">
    <citation type="journal article" date="2016" name="Nat. Commun.">
        <title>Thousands of microbial genomes shed light on interconnected biogeochemical processes in an aquifer system.</title>
        <authorList>
            <person name="Anantharaman K."/>
            <person name="Brown C.T."/>
            <person name="Hug L.A."/>
            <person name="Sharon I."/>
            <person name="Castelle C.J."/>
            <person name="Probst A.J."/>
            <person name="Thomas B.C."/>
            <person name="Singh A."/>
            <person name="Wilkins M.J."/>
            <person name="Karaoz U."/>
            <person name="Brodie E.L."/>
            <person name="Williams K.H."/>
            <person name="Hubbard S.S."/>
            <person name="Banfield J.F."/>
        </authorList>
    </citation>
    <scope>NUCLEOTIDE SEQUENCE [LARGE SCALE GENOMIC DNA]</scope>
</reference>
<dbReference type="Pfam" id="PF00701">
    <property type="entry name" value="DHDPS"/>
    <property type="match status" value="1"/>
</dbReference>
<feature type="site" description="L-lysine inhibitor binding" evidence="16">
    <location>
        <position position="95"/>
    </location>
</feature>
<dbReference type="EMBL" id="MHIC01000051">
    <property type="protein sequence ID" value="OGY43303.1"/>
    <property type="molecule type" value="Genomic_DNA"/>
</dbReference>
<evidence type="ECO:0000256" key="14">
    <source>
        <dbReference type="PIRSR" id="PIRSR001365-1"/>
    </source>
</evidence>
<dbReference type="InterPro" id="IPR005263">
    <property type="entry name" value="DapA"/>
</dbReference>
<keyword evidence="9 12" id="KW-0456">Lyase</keyword>
<dbReference type="HAMAP" id="MF_00418">
    <property type="entry name" value="DapA"/>
    <property type="match status" value="1"/>
</dbReference>
<dbReference type="PIRSF" id="PIRSF001365">
    <property type="entry name" value="DHDPS"/>
    <property type="match status" value="1"/>
</dbReference>
<dbReference type="PANTHER" id="PTHR12128">
    <property type="entry name" value="DIHYDRODIPICOLINATE SYNTHASE"/>
    <property type="match status" value="1"/>
</dbReference>
<comment type="similarity">
    <text evidence="3 12 13">Belongs to the DapA family.</text>
</comment>
<evidence type="ECO:0000256" key="3">
    <source>
        <dbReference type="ARBA" id="ARBA00007592"/>
    </source>
</evidence>
<accession>A0A1G1XTB8</accession>
<comment type="subcellular location">
    <subcellularLocation>
        <location evidence="12">Cytoplasm</location>
    </subcellularLocation>
</comment>
<evidence type="ECO:0000256" key="13">
    <source>
        <dbReference type="PIRNR" id="PIRNR001365"/>
    </source>
</evidence>
<evidence type="ECO:0000256" key="12">
    <source>
        <dbReference type="HAMAP-Rule" id="MF_00418"/>
    </source>
</evidence>
<evidence type="ECO:0000256" key="1">
    <source>
        <dbReference type="ARBA" id="ARBA00003294"/>
    </source>
</evidence>
<dbReference type="PRINTS" id="PR00146">
    <property type="entry name" value="DHPICSNTHASE"/>
</dbReference>
<organism evidence="17 18">
    <name type="scientific">Candidatus Buchananbacteria bacterium RIFCSPHIGHO2_01_FULL_39_8</name>
    <dbReference type="NCBI Taxonomy" id="1797533"/>
    <lineage>
        <taxon>Bacteria</taxon>
        <taxon>Candidatus Buchananiibacteriota</taxon>
    </lineage>
</organism>
<dbReference type="STRING" id="1797533.A2731_02695"/>
<feature type="binding site" evidence="12 15">
    <location>
        <position position="223"/>
    </location>
    <ligand>
        <name>pyruvate</name>
        <dbReference type="ChEBI" id="CHEBI:15361"/>
    </ligand>
</feature>
<comment type="function">
    <text evidence="1 12">Catalyzes the condensation of (S)-aspartate-beta-semialdehyde [(S)-ASA] and pyruvate to 4-hydroxy-tetrahydrodipicolinate (HTPA).</text>
</comment>
<evidence type="ECO:0000256" key="4">
    <source>
        <dbReference type="ARBA" id="ARBA00012086"/>
    </source>
</evidence>